<feature type="transmembrane region" description="Helical" evidence="1">
    <location>
        <begin position="203"/>
        <end position="224"/>
    </location>
</feature>
<gene>
    <name evidence="2" type="ORF">CBF30_05480</name>
</gene>
<keyword evidence="1" id="KW-0472">Membrane</keyword>
<keyword evidence="1" id="KW-0812">Transmembrane</keyword>
<evidence type="ECO:0000313" key="3">
    <source>
        <dbReference type="Proteomes" id="UP000288669"/>
    </source>
</evidence>
<feature type="transmembrane region" description="Helical" evidence="1">
    <location>
        <begin position="487"/>
        <end position="504"/>
    </location>
</feature>
<feature type="transmembrane region" description="Helical" evidence="1">
    <location>
        <begin position="420"/>
        <end position="441"/>
    </location>
</feature>
<keyword evidence="1" id="KW-1133">Transmembrane helix</keyword>
<dbReference type="RefSeq" id="WP_126823504.1">
    <property type="nucleotide sequence ID" value="NZ_JBHLWU010000001.1"/>
</dbReference>
<dbReference type="Proteomes" id="UP000288669">
    <property type="component" value="Unassembled WGS sequence"/>
</dbReference>
<sequence>MVGENAFKTRLFLLKIQKVTNLNSLIYFLKKIPFIGKKIPDRLYKLYSIKAILFYVQLVISSCLKVLLKFVWFGACLGIVSLVPLSHILSLKGEKANWYAAVICWFLLVVLIKGGTSGLFYRVSFRDKNMHQLYNFPKKDLVLSTVVSNILGNSFSYLPAFIVGGLFLGHVVALPIFLLFGYVFFHLIGYLGNYLFCKYQVKTTLKIVIAVILELIFLVLILLIATKGQFLLDNSFVLLLSALVLLVGTAISSFFWLKSLANERYIFELYRVNPLEVEQVEQSAKQSSVLEGVNLLKSLTVEEEHLHEKATGSAYLNLLLFTRYRKQLSKLLRFRLLLIVGTGSAIILASFFINAFKIKHLSELYSIFPAVIFLMYLLSFGKKIVQICFVNCDVAMLYYPFYRKEKVILSGYKFRLKETLKYNTIMTTALFLMFVLFTIAHSQLFEWSFFCILALLLVSLSLLLSFHELFIYYLLQPFTSDMEQKNPLYSLASGTFYFIIYLNIRLHITGWLYPVVFSLFALFYVLIGLVLIRKFAPKTFKIK</sequence>
<feature type="transmembrane region" description="Helical" evidence="1">
    <location>
        <begin position="71"/>
        <end position="90"/>
    </location>
</feature>
<feature type="transmembrane region" description="Helical" evidence="1">
    <location>
        <begin position="447"/>
        <end position="475"/>
    </location>
</feature>
<reference evidence="2 3" key="1">
    <citation type="submission" date="2017-05" db="EMBL/GenBank/DDBJ databases">
        <title>Vagococcus spp. assemblies.</title>
        <authorList>
            <person name="Gulvik C.A."/>
        </authorList>
    </citation>
    <scope>NUCLEOTIDE SEQUENCE [LARGE SCALE GENOMIC DNA]</scope>
    <source>
        <strain evidence="2 3">DSM 24756</strain>
    </source>
</reference>
<dbReference type="EMBL" id="NGJZ01000001">
    <property type="protein sequence ID" value="RSU08677.1"/>
    <property type="molecule type" value="Genomic_DNA"/>
</dbReference>
<feature type="transmembrane region" description="Helical" evidence="1">
    <location>
        <begin position="168"/>
        <end position="191"/>
    </location>
</feature>
<dbReference type="OrthoDB" id="1710898at2"/>
<organism evidence="2 3">
    <name type="scientific">Vagococcus entomophilus</name>
    <dbReference type="NCBI Taxonomy" id="1160095"/>
    <lineage>
        <taxon>Bacteria</taxon>
        <taxon>Bacillati</taxon>
        <taxon>Bacillota</taxon>
        <taxon>Bacilli</taxon>
        <taxon>Lactobacillales</taxon>
        <taxon>Enterococcaceae</taxon>
        <taxon>Vagococcus</taxon>
    </lineage>
</organism>
<protein>
    <submittedName>
        <fullName evidence="2">Uncharacterized protein</fullName>
    </submittedName>
</protein>
<feature type="transmembrane region" description="Helical" evidence="1">
    <location>
        <begin position="332"/>
        <end position="353"/>
    </location>
</feature>
<dbReference type="AlphaFoldDB" id="A0A430ALC0"/>
<feature type="transmembrane region" description="Helical" evidence="1">
    <location>
        <begin position="510"/>
        <end position="532"/>
    </location>
</feature>
<feature type="transmembrane region" description="Helical" evidence="1">
    <location>
        <begin position="236"/>
        <end position="257"/>
    </location>
</feature>
<accession>A0A430ALC0</accession>
<comment type="caution">
    <text evidence="2">The sequence shown here is derived from an EMBL/GenBank/DDBJ whole genome shotgun (WGS) entry which is preliminary data.</text>
</comment>
<feature type="transmembrane region" description="Helical" evidence="1">
    <location>
        <begin position="141"/>
        <end position="162"/>
    </location>
</feature>
<evidence type="ECO:0000256" key="1">
    <source>
        <dbReference type="SAM" id="Phobius"/>
    </source>
</evidence>
<proteinExistence type="predicted"/>
<evidence type="ECO:0000313" key="2">
    <source>
        <dbReference type="EMBL" id="RSU08677.1"/>
    </source>
</evidence>
<name>A0A430ALC0_9ENTE</name>
<keyword evidence="3" id="KW-1185">Reference proteome</keyword>
<feature type="transmembrane region" description="Helical" evidence="1">
    <location>
        <begin position="96"/>
        <end position="121"/>
    </location>
</feature>